<dbReference type="EMBL" id="FMYH01000006">
    <property type="protein sequence ID" value="SDD21845.1"/>
    <property type="molecule type" value="Genomic_DNA"/>
</dbReference>
<keyword evidence="1" id="KW-0472">Membrane</keyword>
<sequence length="210" mass="22451">MTNAQAARRERERQELLTDVQLAQHASTRRRRILRASGWAVGLVLVVGLVTAGLLSARPDQTTDARTAPDFTLAASDGGSTTLSDLRGSPVILYFNEGAGCDSCLVQMGQIEKEPGFAEAGITVLPIVMNDADQINVERDRLGVSTPFLLDDGAVSKAYDVLGTGMHEGLPGHGFILIDTDGTQLWSGNYPSMWLDPSELLAKAEELLAG</sequence>
<dbReference type="GO" id="GO:0016209">
    <property type="term" value="F:antioxidant activity"/>
    <property type="evidence" value="ECO:0007669"/>
    <property type="project" value="InterPro"/>
</dbReference>
<evidence type="ECO:0000313" key="3">
    <source>
        <dbReference type="EMBL" id="SDD21845.1"/>
    </source>
</evidence>
<gene>
    <name evidence="3" type="ORF">SAMN05216410_2968</name>
</gene>
<feature type="transmembrane region" description="Helical" evidence="1">
    <location>
        <begin position="36"/>
        <end position="57"/>
    </location>
</feature>
<dbReference type="GO" id="GO:0016491">
    <property type="term" value="F:oxidoreductase activity"/>
    <property type="evidence" value="ECO:0007669"/>
    <property type="project" value="InterPro"/>
</dbReference>
<keyword evidence="1" id="KW-0812">Transmembrane</keyword>
<name>A0A1G6T0F5_9MICO</name>
<dbReference type="InterPro" id="IPR036249">
    <property type="entry name" value="Thioredoxin-like_sf"/>
</dbReference>
<evidence type="ECO:0000313" key="4">
    <source>
        <dbReference type="Proteomes" id="UP000199039"/>
    </source>
</evidence>
<dbReference type="Gene3D" id="3.40.30.10">
    <property type="entry name" value="Glutaredoxin"/>
    <property type="match status" value="1"/>
</dbReference>
<accession>A0A1G6T0F5</accession>
<feature type="domain" description="Thioredoxin" evidence="2">
    <location>
        <begin position="62"/>
        <end position="209"/>
    </location>
</feature>
<dbReference type="Pfam" id="PF00578">
    <property type="entry name" value="AhpC-TSA"/>
    <property type="match status" value="1"/>
</dbReference>
<protein>
    <submittedName>
        <fullName evidence="3">Peroxiredoxin</fullName>
    </submittedName>
</protein>
<dbReference type="STRING" id="1814289.SAMN05216410_2968"/>
<evidence type="ECO:0000259" key="2">
    <source>
        <dbReference type="PROSITE" id="PS51352"/>
    </source>
</evidence>
<reference evidence="3 4" key="1">
    <citation type="submission" date="2016-09" db="EMBL/GenBank/DDBJ databases">
        <authorList>
            <person name="Capua I."/>
            <person name="De Benedictis P."/>
            <person name="Joannis T."/>
            <person name="Lombin L.H."/>
            <person name="Cattoli G."/>
        </authorList>
    </citation>
    <scope>NUCLEOTIDE SEQUENCE [LARGE SCALE GENOMIC DNA]</scope>
    <source>
        <strain evidence="3 4">ISLP-3</strain>
    </source>
</reference>
<dbReference type="Proteomes" id="UP000199039">
    <property type="component" value="Unassembled WGS sequence"/>
</dbReference>
<dbReference type="RefSeq" id="WP_093184447.1">
    <property type="nucleotide sequence ID" value="NZ_FMYH01000006.1"/>
</dbReference>
<evidence type="ECO:0000256" key="1">
    <source>
        <dbReference type="SAM" id="Phobius"/>
    </source>
</evidence>
<dbReference type="AlphaFoldDB" id="A0A1G6T0F5"/>
<dbReference type="InterPro" id="IPR013766">
    <property type="entry name" value="Thioredoxin_domain"/>
</dbReference>
<keyword evidence="4" id="KW-1185">Reference proteome</keyword>
<dbReference type="SUPFAM" id="SSF52833">
    <property type="entry name" value="Thioredoxin-like"/>
    <property type="match status" value="1"/>
</dbReference>
<dbReference type="InterPro" id="IPR000866">
    <property type="entry name" value="AhpC/TSA"/>
</dbReference>
<dbReference type="OrthoDB" id="9151585at2"/>
<keyword evidence="1" id="KW-1133">Transmembrane helix</keyword>
<proteinExistence type="predicted"/>
<organism evidence="3 4">
    <name type="scientific">Sanguibacter gelidistatuariae</name>
    <dbReference type="NCBI Taxonomy" id="1814289"/>
    <lineage>
        <taxon>Bacteria</taxon>
        <taxon>Bacillati</taxon>
        <taxon>Actinomycetota</taxon>
        <taxon>Actinomycetes</taxon>
        <taxon>Micrococcales</taxon>
        <taxon>Sanguibacteraceae</taxon>
        <taxon>Sanguibacter</taxon>
    </lineage>
</organism>
<dbReference type="PROSITE" id="PS51352">
    <property type="entry name" value="THIOREDOXIN_2"/>
    <property type="match status" value="1"/>
</dbReference>